<gene>
    <name evidence="2" type="ORF">PFISCL1PPCAC_13343</name>
</gene>
<feature type="region of interest" description="Disordered" evidence="1">
    <location>
        <begin position="1279"/>
        <end position="1301"/>
    </location>
</feature>
<organism evidence="2 3">
    <name type="scientific">Pristionchus fissidentatus</name>
    <dbReference type="NCBI Taxonomy" id="1538716"/>
    <lineage>
        <taxon>Eukaryota</taxon>
        <taxon>Metazoa</taxon>
        <taxon>Ecdysozoa</taxon>
        <taxon>Nematoda</taxon>
        <taxon>Chromadorea</taxon>
        <taxon>Rhabditida</taxon>
        <taxon>Rhabditina</taxon>
        <taxon>Diplogasteromorpha</taxon>
        <taxon>Diplogasteroidea</taxon>
        <taxon>Neodiplogasteridae</taxon>
        <taxon>Pristionchus</taxon>
    </lineage>
</organism>
<comment type="caution">
    <text evidence="2">The sequence shown here is derived from an EMBL/GenBank/DDBJ whole genome shotgun (WGS) entry which is preliminary data.</text>
</comment>
<feature type="compositionally biased region" description="Basic and acidic residues" evidence="1">
    <location>
        <begin position="621"/>
        <end position="634"/>
    </location>
</feature>
<reference evidence="2" key="1">
    <citation type="submission" date="2023-10" db="EMBL/GenBank/DDBJ databases">
        <title>Genome assembly of Pristionchus species.</title>
        <authorList>
            <person name="Yoshida K."/>
            <person name="Sommer R.J."/>
        </authorList>
    </citation>
    <scope>NUCLEOTIDE SEQUENCE</scope>
    <source>
        <strain evidence="2">RS5133</strain>
    </source>
</reference>
<dbReference type="Proteomes" id="UP001432322">
    <property type="component" value="Unassembled WGS sequence"/>
</dbReference>
<dbReference type="PANTHER" id="PTHR36812:SF9">
    <property type="entry name" value="MYB-LIKE PROTEIN X ISOFORM X1"/>
    <property type="match status" value="1"/>
</dbReference>
<feature type="compositionally biased region" description="Basic and acidic residues" evidence="1">
    <location>
        <begin position="953"/>
        <end position="979"/>
    </location>
</feature>
<accession>A0AAV5VRH7</accession>
<feature type="region of interest" description="Disordered" evidence="1">
    <location>
        <begin position="386"/>
        <end position="489"/>
    </location>
</feature>
<dbReference type="EMBL" id="BTSY01000004">
    <property type="protein sequence ID" value="GMT22046.1"/>
    <property type="molecule type" value="Genomic_DNA"/>
</dbReference>
<feature type="compositionally biased region" description="Basic residues" evidence="1">
    <location>
        <begin position="932"/>
        <end position="941"/>
    </location>
</feature>
<feature type="non-terminal residue" evidence="2">
    <location>
        <position position="1"/>
    </location>
</feature>
<feature type="compositionally biased region" description="Basic and acidic residues" evidence="1">
    <location>
        <begin position="695"/>
        <end position="759"/>
    </location>
</feature>
<feature type="compositionally biased region" description="Basic and acidic residues" evidence="1">
    <location>
        <begin position="765"/>
        <end position="779"/>
    </location>
</feature>
<keyword evidence="3" id="KW-1185">Reference proteome</keyword>
<evidence type="ECO:0000313" key="2">
    <source>
        <dbReference type="EMBL" id="GMT22046.1"/>
    </source>
</evidence>
<feature type="compositionally biased region" description="Basic and acidic residues" evidence="1">
    <location>
        <begin position="441"/>
        <end position="489"/>
    </location>
</feature>
<feature type="compositionally biased region" description="Basic and acidic residues" evidence="1">
    <location>
        <begin position="549"/>
        <end position="571"/>
    </location>
</feature>
<evidence type="ECO:0000313" key="3">
    <source>
        <dbReference type="Proteomes" id="UP001432322"/>
    </source>
</evidence>
<feature type="compositionally biased region" description="Basic and acidic residues" evidence="1">
    <location>
        <begin position="797"/>
        <end position="818"/>
    </location>
</feature>
<name>A0AAV5VRH7_9BILA</name>
<feature type="region of interest" description="Disordered" evidence="1">
    <location>
        <begin position="887"/>
        <end position="1008"/>
    </location>
</feature>
<feature type="compositionally biased region" description="Basic and acidic residues" evidence="1">
    <location>
        <begin position="664"/>
        <end position="679"/>
    </location>
</feature>
<feature type="compositionally biased region" description="Polar residues" evidence="1">
    <location>
        <begin position="391"/>
        <end position="402"/>
    </location>
</feature>
<feature type="region of interest" description="Disordered" evidence="1">
    <location>
        <begin position="1338"/>
        <end position="1358"/>
    </location>
</feature>
<feature type="compositionally biased region" description="Basic and acidic residues" evidence="1">
    <location>
        <begin position="1287"/>
        <end position="1301"/>
    </location>
</feature>
<dbReference type="PANTHER" id="PTHR36812">
    <property type="entry name" value="NEUROFILAMENT TRIPLET M PROTEIN-LIKE PROTEIN"/>
    <property type="match status" value="1"/>
</dbReference>
<evidence type="ECO:0000256" key="1">
    <source>
        <dbReference type="SAM" id="MobiDB-lite"/>
    </source>
</evidence>
<feature type="compositionally biased region" description="Basic and acidic residues" evidence="1">
    <location>
        <begin position="1208"/>
        <end position="1217"/>
    </location>
</feature>
<sequence>LIRILRKNKKKKKKMFVRQNKLLHATVPRGDEGTSGCFEWTADHPKRPPEDSWSVVSPISKRSPEHVRELIAVALSVRLSDSETLWRANLNRSSIHQIVNFLSNDTRRRDEFTDVEPIPNQVTLTKLDNLQLLDLFPSSTKVLKSWMHFERCDDTDLFVFLCADGATKLLHNLRYAKDSDEISAVSKCLQGAFILGATLTTRVDLMVLSIGYSLWSFLHAAHSQIVEHGMDKDRVRSTLLRLETQDNDGPIGISHLAAFVKLFRMRTDCEAKMLEQISSFMIARECDAKSNPCPRETTRERNERTKLTKRKEERGMRRGRVVEMVDVEVQTRRVRRREKVEDEVEAAMHSMICDVVRREERREKEIVWRITIATQTMNETDLKEIVAGDSSVPTGTSSSNAPLVNDRRKKRGMSMEDKRHKKTVDTSLEDAELPKSGRPTVKKENVERRKKSEERWEDKKTQRQRKEEDGEEKREKSFEHPNEDLHDTYDTTILSDAEIDRKFHAKKKVTIKKEKADDEAGLSRTKALTVKKEKADNEEVVVRKRGRTRLSETVERKKNERGGEAKKRMQDEIDEEETRRSNAKRARTVATPVTKHRFTGNMKTTTAPHTTRGRSTLSKSELLKKQKEEEDRKAKAAAHKAKFNFNWKGSVPPNQRNVLAHLTQVDRSKSADRRRRYDDLSSSEPSRGYSPVRIPEWRPYKKKEKKTDRKQSNTPPKNRERSEEKEGERRKEKEKKEEEGRESREKTRGERKRREESPDRSTIGRKKEEEGRESRDRSKVGKKKRKDESLDQSMIGNKKEEKEKRSEVQSGGQRKEEAVQDEVLDDSPIVFSDSSPVPSDPHGPLTIFPGLPTVSADAPTVSPLDDHCYAKPIGSVGATQLIGYISSSDDEAADGDCKSVKESKKMKRKRIVSDKDYEKESMASYSAVKEPRVKRERRKRNSRDEEEQEDYLEDRPLKKSLEREAKTRKTRKNLDDEPGQRPSRNRQPVKIFDPSPKPPRGYKKRRVLANRDETGAIFIFDDRKFVIPKEELISEEEAEGDEVNFDAIADFDWNNGSDDEARAGRKRVENWVDESFEGQQRYSPPPELEMQINRNELNDVEMGDQLSDEEDDLMPSSASAMEEMINKGAQLEMPALFNEYGEIEKTDGTDEAVEGLMEDERRDEEKEEKAREEVILRYEFEEHDYTKKRGKMMEKKKDNEEEIIDVVTVRDGEKEKEGEEETVEEEGEVFDMDEDVEEIHEIIEGNDGDQIIEALDDEDEVQIVKTVTPPMALRVCKVEPAEEESDDKPPSEKRVTVADDKEVDKDAVKALEELLDSVCSEDEEELLQRAEEIICGNDTTSRNALTGTADFKKESASD</sequence>
<feature type="region of interest" description="Disordered" evidence="1">
    <location>
        <begin position="1203"/>
        <end position="1233"/>
    </location>
</feature>
<feature type="compositionally biased region" description="Acidic residues" evidence="1">
    <location>
        <begin position="1218"/>
        <end position="1233"/>
    </location>
</feature>
<feature type="region of interest" description="Disordered" evidence="1">
    <location>
        <begin position="530"/>
        <end position="871"/>
    </location>
</feature>
<proteinExistence type="predicted"/>
<protein>
    <submittedName>
        <fullName evidence="2">Uncharacterized protein</fullName>
    </submittedName>
</protein>
<feature type="compositionally biased region" description="Low complexity" evidence="1">
    <location>
        <begin position="826"/>
        <end position="837"/>
    </location>
</feature>
<feature type="compositionally biased region" description="Basic and acidic residues" evidence="1">
    <location>
        <begin position="911"/>
        <end position="921"/>
    </location>
</feature>
<feature type="compositionally biased region" description="Basic and acidic residues" evidence="1">
    <location>
        <begin position="530"/>
        <end position="542"/>
    </location>
</feature>